<keyword evidence="1" id="KW-0808">Transferase</keyword>
<dbReference type="STRING" id="933944.AN215_03600"/>
<name>A0A1E7JTK9_9ACTN</name>
<dbReference type="GO" id="GO:0016747">
    <property type="term" value="F:acyltransferase activity, transferring groups other than amino-acyl groups"/>
    <property type="evidence" value="ECO:0007669"/>
    <property type="project" value="InterPro"/>
</dbReference>
<dbReference type="PROSITE" id="PS51186">
    <property type="entry name" value="GNAT"/>
    <property type="match status" value="1"/>
</dbReference>
<keyword evidence="5" id="KW-1185">Reference proteome</keyword>
<feature type="domain" description="N-acetyltransferase" evidence="3">
    <location>
        <begin position="1"/>
        <end position="148"/>
    </location>
</feature>
<reference evidence="4 5" key="1">
    <citation type="journal article" date="2016" name="Front. Microbiol.">
        <title>Comparative Genomics Analysis of Streptomyces Species Reveals Their Adaptation to the Marine Environment and Their Diversity at the Genomic Level.</title>
        <authorList>
            <person name="Tian X."/>
            <person name="Zhang Z."/>
            <person name="Yang T."/>
            <person name="Chen M."/>
            <person name="Li J."/>
            <person name="Chen F."/>
            <person name="Yang J."/>
            <person name="Li W."/>
            <person name="Zhang B."/>
            <person name="Zhang Z."/>
            <person name="Wu J."/>
            <person name="Zhang C."/>
            <person name="Long L."/>
            <person name="Xiao J."/>
        </authorList>
    </citation>
    <scope>NUCLEOTIDE SEQUENCE [LARGE SCALE GENOMIC DNA]</scope>
    <source>
        <strain evidence="4 5">SCSIO 10390</strain>
    </source>
</reference>
<protein>
    <recommendedName>
        <fullName evidence="3">N-acetyltransferase domain-containing protein</fullName>
    </recommendedName>
</protein>
<accession>A0A1E7JTK9</accession>
<evidence type="ECO:0000313" key="5">
    <source>
        <dbReference type="Proteomes" id="UP000176087"/>
    </source>
</evidence>
<dbReference type="Pfam" id="PF13673">
    <property type="entry name" value="Acetyltransf_10"/>
    <property type="match status" value="1"/>
</dbReference>
<dbReference type="InterPro" id="IPR050832">
    <property type="entry name" value="Bact_Acetyltransf"/>
</dbReference>
<dbReference type="InterPro" id="IPR016181">
    <property type="entry name" value="Acyl_CoA_acyltransferase"/>
</dbReference>
<evidence type="ECO:0000256" key="2">
    <source>
        <dbReference type="ARBA" id="ARBA00023315"/>
    </source>
</evidence>
<comment type="caution">
    <text evidence="4">The sequence shown here is derived from an EMBL/GenBank/DDBJ whole genome shotgun (WGS) entry which is preliminary data.</text>
</comment>
<evidence type="ECO:0000259" key="3">
    <source>
        <dbReference type="PROSITE" id="PS51186"/>
    </source>
</evidence>
<dbReference type="InterPro" id="IPR000182">
    <property type="entry name" value="GNAT_dom"/>
</dbReference>
<dbReference type="SUPFAM" id="SSF55729">
    <property type="entry name" value="Acyl-CoA N-acyltransferases (Nat)"/>
    <property type="match status" value="1"/>
</dbReference>
<dbReference type="OrthoDB" id="5900542at2"/>
<dbReference type="AlphaFoldDB" id="A0A1E7JTK9"/>
<dbReference type="PANTHER" id="PTHR43877">
    <property type="entry name" value="AMINOALKYLPHOSPHONATE N-ACETYLTRANSFERASE-RELATED-RELATED"/>
    <property type="match status" value="1"/>
</dbReference>
<gene>
    <name evidence="4" type="ORF">AN215_03600</name>
</gene>
<evidence type="ECO:0000256" key="1">
    <source>
        <dbReference type="ARBA" id="ARBA00022679"/>
    </source>
</evidence>
<sequence length="148" mass="16422">MRPASATDLPALQELARRTIDSRYRPFLGDESVEGFIGSGASDDHIESHFRQGHVHCMTAAGRIVGLAILEGPTIDLIMIDVDRQREGLGRVLLTEAEKMLFAEYDEIRLESFTSNHAAIAFYEACGWSVKGPLESAGPERVELVRHR</sequence>
<proteinExistence type="predicted"/>
<keyword evidence="2" id="KW-0012">Acyltransferase</keyword>
<dbReference type="EMBL" id="LJGT01000037">
    <property type="protein sequence ID" value="OEU92191.1"/>
    <property type="molecule type" value="Genomic_DNA"/>
</dbReference>
<dbReference type="Gene3D" id="3.40.630.30">
    <property type="match status" value="1"/>
</dbReference>
<organism evidence="4 5">
    <name type="scientific">Streptomyces abyssalis</name>
    <dbReference type="NCBI Taxonomy" id="933944"/>
    <lineage>
        <taxon>Bacteria</taxon>
        <taxon>Bacillati</taxon>
        <taxon>Actinomycetota</taxon>
        <taxon>Actinomycetes</taxon>
        <taxon>Kitasatosporales</taxon>
        <taxon>Streptomycetaceae</taxon>
        <taxon>Streptomyces</taxon>
    </lineage>
</organism>
<dbReference type="PANTHER" id="PTHR43877:SF2">
    <property type="entry name" value="AMINOALKYLPHOSPHONATE N-ACETYLTRANSFERASE-RELATED"/>
    <property type="match status" value="1"/>
</dbReference>
<dbReference type="Proteomes" id="UP000176087">
    <property type="component" value="Unassembled WGS sequence"/>
</dbReference>
<evidence type="ECO:0000313" key="4">
    <source>
        <dbReference type="EMBL" id="OEU92191.1"/>
    </source>
</evidence>